<evidence type="ECO:0000313" key="4">
    <source>
        <dbReference type="Proteomes" id="UP000319976"/>
    </source>
</evidence>
<keyword evidence="4" id="KW-1185">Reference proteome</keyword>
<sequence length="61" mass="7335">MEDYWPHIIYAFAAFWSVRLLLVLMKHHEHSTHQRLRAEYERRLQQEAEEAAQQAEEAKAA</sequence>
<evidence type="ECO:0000256" key="2">
    <source>
        <dbReference type="SAM" id="Phobius"/>
    </source>
</evidence>
<dbReference type="Proteomes" id="UP000319976">
    <property type="component" value="Chromosome"/>
</dbReference>
<reference evidence="3 4" key="1">
    <citation type="submission" date="2019-02" db="EMBL/GenBank/DDBJ databases">
        <title>Deep-cultivation of Planctomycetes and their phenomic and genomic characterization uncovers novel biology.</title>
        <authorList>
            <person name="Wiegand S."/>
            <person name="Jogler M."/>
            <person name="Boedeker C."/>
            <person name="Pinto D."/>
            <person name="Vollmers J."/>
            <person name="Rivas-Marin E."/>
            <person name="Kohn T."/>
            <person name="Peeters S.H."/>
            <person name="Heuer A."/>
            <person name="Rast P."/>
            <person name="Oberbeckmann S."/>
            <person name="Bunk B."/>
            <person name="Jeske O."/>
            <person name="Meyerdierks A."/>
            <person name="Storesund J.E."/>
            <person name="Kallscheuer N."/>
            <person name="Luecker S."/>
            <person name="Lage O.M."/>
            <person name="Pohl T."/>
            <person name="Merkel B.J."/>
            <person name="Hornburger P."/>
            <person name="Mueller R.-W."/>
            <person name="Bruemmer F."/>
            <person name="Labrenz M."/>
            <person name="Spormann A.M."/>
            <person name="Op den Camp H."/>
            <person name="Overmann J."/>
            <person name="Amann R."/>
            <person name="Jetten M.S.M."/>
            <person name="Mascher T."/>
            <person name="Medema M.H."/>
            <person name="Devos D.P."/>
            <person name="Kaster A.-K."/>
            <person name="Ovreas L."/>
            <person name="Rohde M."/>
            <person name="Galperin M.Y."/>
            <person name="Jogler C."/>
        </authorList>
    </citation>
    <scope>NUCLEOTIDE SEQUENCE [LARGE SCALE GENOMIC DNA]</scope>
    <source>
        <strain evidence="3 4">V22</strain>
    </source>
</reference>
<proteinExistence type="predicted"/>
<keyword evidence="2" id="KW-0472">Membrane</keyword>
<dbReference type="AlphaFoldDB" id="A0A517T7Y8"/>
<organism evidence="3 4">
    <name type="scientific">Calycomorphotria hydatis</name>
    <dbReference type="NCBI Taxonomy" id="2528027"/>
    <lineage>
        <taxon>Bacteria</taxon>
        <taxon>Pseudomonadati</taxon>
        <taxon>Planctomycetota</taxon>
        <taxon>Planctomycetia</taxon>
        <taxon>Planctomycetales</taxon>
        <taxon>Planctomycetaceae</taxon>
        <taxon>Calycomorphotria</taxon>
    </lineage>
</organism>
<accession>A0A517T7Y8</accession>
<name>A0A517T7Y8_9PLAN</name>
<keyword evidence="1" id="KW-0175">Coiled coil</keyword>
<evidence type="ECO:0000313" key="3">
    <source>
        <dbReference type="EMBL" id="QDT64489.1"/>
    </source>
</evidence>
<dbReference type="EMBL" id="CP036316">
    <property type="protein sequence ID" value="QDT64489.1"/>
    <property type="molecule type" value="Genomic_DNA"/>
</dbReference>
<dbReference type="RefSeq" id="WP_145261690.1">
    <property type="nucleotide sequence ID" value="NZ_CP036316.1"/>
</dbReference>
<feature type="transmembrane region" description="Helical" evidence="2">
    <location>
        <begin position="6"/>
        <end position="25"/>
    </location>
</feature>
<feature type="coiled-coil region" evidence="1">
    <location>
        <begin position="30"/>
        <end position="61"/>
    </location>
</feature>
<gene>
    <name evidence="3" type="ORF">V22_17230</name>
</gene>
<keyword evidence="2" id="KW-0812">Transmembrane</keyword>
<protein>
    <submittedName>
        <fullName evidence="3">Uncharacterized protein</fullName>
    </submittedName>
</protein>
<evidence type="ECO:0000256" key="1">
    <source>
        <dbReference type="SAM" id="Coils"/>
    </source>
</evidence>
<dbReference type="KEGG" id="chya:V22_17230"/>
<keyword evidence="2" id="KW-1133">Transmembrane helix</keyword>